<gene>
    <name evidence="3" type="ORF">DENIS_0612</name>
</gene>
<dbReference type="Proteomes" id="UP000288096">
    <property type="component" value="Unassembled WGS sequence"/>
</dbReference>
<dbReference type="Gene3D" id="2.50.20.10">
    <property type="entry name" value="Lipoprotein localisation LolA/LolB/LppX"/>
    <property type="match status" value="1"/>
</dbReference>
<feature type="chain" id="PRO_5019249105" evidence="1">
    <location>
        <begin position="25"/>
        <end position="280"/>
    </location>
</feature>
<evidence type="ECO:0000313" key="3">
    <source>
        <dbReference type="EMBL" id="GBC59671.1"/>
    </source>
</evidence>
<organism evidence="3 4">
    <name type="scientific">Desulfonema ishimotonii</name>
    <dbReference type="NCBI Taxonomy" id="45657"/>
    <lineage>
        <taxon>Bacteria</taxon>
        <taxon>Pseudomonadati</taxon>
        <taxon>Thermodesulfobacteriota</taxon>
        <taxon>Desulfobacteria</taxon>
        <taxon>Desulfobacterales</taxon>
        <taxon>Desulfococcaceae</taxon>
        <taxon>Desulfonema</taxon>
    </lineage>
</organism>
<evidence type="ECO:0000259" key="2">
    <source>
        <dbReference type="Pfam" id="PF17131"/>
    </source>
</evidence>
<reference evidence="4" key="1">
    <citation type="submission" date="2017-11" db="EMBL/GenBank/DDBJ databases">
        <authorList>
            <person name="Watanabe M."/>
            <person name="Kojima H."/>
        </authorList>
    </citation>
    <scope>NUCLEOTIDE SEQUENCE [LARGE SCALE GENOMIC DNA]</scope>
    <source>
        <strain evidence="4">Tokyo 01</strain>
    </source>
</reference>
<feature type="domain" description="Uncharacterized protein TP-0789" evidence="2">
    <location>
        <begin position="84"/>
        <end position="273"/>
    </location>
</feature>
<dbReference type="AlphaFoldDB" id="A0A401FRT0"/>
<evidence type="ECO:0000313" key="4">
    <source>
        <dbReference type="Proteomes" id="UP000288096"/>
    </source>
</evidence>
<dbReference type="Pfam" id="PF17131">
    <property type="entry name" value="LolA_like"/>
    <property type="match status" value="1"/>
</dbReference>
<reference evidence="4" key="2">
    <citation type="submission" date="2019-01" db="EMBL/GenBank/DDBJ databases">
        <title>Genome sequence of Desulfonema ishimotonii strain Tokyo 01.</title>
        <authorList>
            <person name="Fukui M."/>
        </authorList>
    </citation>
    <scope>NUCLEOTIDE SEQUENCE [LARGE SCALE GENOMIC DNA]</scope>
    <source>
        <strain evidence="4">Tokyo 01</strain>
    </source>
</reference>
<keyword evidence="4" id="KW-1185">Reference proteome</keyword>
<feature type="signal peptide" evidence="1">
    <location>
        <begin position="1"/>
        <end position="24"/>
    </location>
</feature>
<keyword evidence="3" id="KW-0449">Lipoprotein</keyword>
<evidence type="ECO:0000256" key="1">
    <source>
        <dbReference type="SAM" id="SignalP"/>
    </source>
</evidence>
<dbReference type="EMBL" id="BEXT01000001">
    <property type="protein sequence ID" value="GBC59671.1"/>
    <property type="molecule type" value="Genomic_DNA"/>
</dbReference>
<dbReference type="InterPro" id="IPR033399">
    <property type="entry name" value="TP_0789-like"/>
</dbReference>
<dbReference type="OrthoDB" id="9803781at2"/>
<accession>A0A401FRT0</accession>
<dbReference type="CDD" id="cd16329">
    <property type="entry name" value="LolA_like"/>
    <property type="match status" value="1"/>
</dbReference>
<sequence length="280" mass="32809">MKSRLFVFMIVSVWFGLMTGIVSAQEPAEELTANEIVQKANHMSLYQGTDSKGSVTMVITDKQGRKRKRAFNILRKDEGEKDRDQKYFAYFLSPADVRKMVFMVHKSAAIERNDDRWLYMPGLDLVKRIASGDKRTSFVGSDFLYEDISGRNICEDRHELLKTTDVCHVIKNIPEKPDTVEFEYYLAYIDKKTFMPVKLEYFKKNDRLCRIIESWKIENIAAEENGKKVVYPTITHSVARDLENNSQTEMTFSDVRYNIGLNENIFTERYLRRPPRHVMR</sequence>
<name>A0A401FRT0_9BACT</name>
<comment type="caution">
    <text evidence="3">The sequence shown here is derived from an EMBL/GenBank/DDBJ whole genome shotgun (WGS) entry which is preliminary data.</text>
</comment>
<dbReference type="RefSeq" id="WP_124327165.1">
    <property type="nucleotide sequence ID" value="NZ_BEXT01000001.1"/>
</dbReference>
<proteinExistence type="predicted"/>
<protein>
    <submittedName>
        <fullName evidence="3">Outer membrane lipoprotein-sorting protein</fullName>
    </submittedName>
</protein>
<keyword evidence="1" id="KW-0732">Signal</keyword>